<comment type="caution">
    <text evidence="6">The sequence shown here is derived from an EMBL/GenBank/DDBJ whole genome shotgun (WGS) entry which is preliminary data.</text>
</comment>
<evidence type="ECO:0000256" key="4">
    <source>
        <dbReference type="ARBA" id="ARBA00023163"/>
    </source>
</evidence>
<protein>
    <submittedName>
        <fullName evidence="6">LysR family transcriptional regulator</fullName>
    </submittedName>
</protein>
<dbReference type="InterPro" id="IPR000847">
    <property type="entry name" value="LysR_HTH_N"/>
</dbReference>
<keyword evidence="2" id="KW-0805">Transcription regulation</keyword>
<dbReference type="EMBL" id="PNYA01000020">
    <property type="protein sequence ID" value="PMS17261.1"/>
    <property type="molecule type" value="Genomic_DNA"/>
</dbReference>
<gene>
    <name evidence="6" type="ORF">C0Z18_21140</name>
</gene>
<comment type="similarity">
    <text evidence="1">Belongs to the LysR transcriptional regulatory family.</text>
</comment>
<evidence type="ECO:0000256" key="1">
    <source>
        <dbReference type="ARBA" id="ARBA00009437"/>
    </source>
</evidence>
<dbReference type="PANTHER" id="PTHR30537:SF26">
    <property type="entry name" value="GLYCINE CLEAVAGE SYSTEM TRANSCRIPTIONAL ACTIVATOR"/>
    <property type="match status" value="1"/>
</dbReference>
<keyword evidence="3" id="KW-0238">DNA-binding</keyword>
<dbReference type="PRINTS" id="PR00039">
    <property type="entry name" value="HTHLYSR"/>
</dbReference>
<proteinExistence type="inferred from homology"/>
<evidence type="ECO:0000256" key="2">
    <source>
        <dbReference type="ARBA" id="ARBA00023015"/>
    </source>
</evidence>
<evidence type="ECO:0000313" key="7">
    <source>
        <dbReference type="Proteomes" id="UP000235616"/>
    </source>
</evidence>
<feature type="domain" description="HTH lysR-type" evidence="5">
    <location>
        <begin position="8"/>
        <end position="65"/>
    </location>
</feature>
<dbReference type="PANTHER" id="PTHR30537">
    <property type="entry name" value="HTH-TYPE TRANSCRIPTIONAL REGULATOR"/>
    <property type="match status" value="1"/>
</dbReference>
<keyword evidence="4" id="KW-0804">Transcription</keyword>
<dbReference type="OrthoDB" id="9178397at2"/>
<dbReference type="Pfam" id="PF00126">
    <property type="entry name" value="HTH_1"/>
    <property type="match status" value="1"/>
</dbReference>
<dbReference type="Pfam" id="PF03466">
    <property type="entry name" value="LysR_substrate"/>
    <property type="match status" value="1"/>
</dbReference>
<reference evidence="6 7" key="1">
    <citation type="submission" date="2018-01" db="EMBL/GenBank/DDBJ databases">
        <title>Whole genome analyses suggest that Burkholderia sensu lato contains two further novel genera in the rhizoxinica-symbiotica group Mycetohabitans gen. nov., and Trinickia gen. nov.: implications for the evolution of diazotrophy and nodulation in the Burkholderiaceae.</title>
        <authorList>
            <person name="Estrada-de los Santos P."/>
            <person name="Palmer M."/>
            <person name="Chavez-Ramirez B."/>
            <person name="Beukes C."/>
            <person name="Steenkamp E.T."/>
            <person name="Hirsch A.M."/>
            <person name="Manyaka P."/>
            <person name="Maluk M."/>
            <person name="Lafos M."/>
            <person name="Crook M."/>
            <person name="Gross E."/>
            <person name="Simon M.F."/>
            <person name="Bueno dos Reis Junior F."/>
            <person name="Poole P.S."/>
            <person name="Venter S.N."/>
            <person name="James E.K."/>
        </authorList>
    </citation>
    <scope>NUCLEOTIDE SEQUENCE [LARGE SCALE GENOMIC DNA]</scope>
    <source>
        <strain evidence="6 7">GIMN1.004</strain>
    </source>
</reference>
<dbReference type="SUPFAM" id="SSF53850">
    <property type="entry name" value="Periplasmic binding protein-like II"/>
    <property type="match status" value="1"/>
</dbReference>
<accession>A0A2N7VJD4</accession>
<sequence>MNYRKLTPSMSLLLAFEASARHQSFTRAAEELSLTQSAVSRQVQTLEAMLGVALFLRDGKRIVPTDAGRAYMTELGAALTLIRNATLQALASESRGRHHLRVATLPTFGAKWLLPRLHRLYREHPDLQIDLHSRIEDVDFSTQPLDAAIAVGDGRWPDVVAHRLYAEQLVLIGSPTVFAATRKPRRGARARAQVPGDTQRPTIDRLEGLTLLRVGSFPDAWREWCAHFGLPPNALRLGPSFELTSHLIQAVIAEIGVGLVPRMLVEDELNDGRLCSPFAPVPSSRSYYFVYPERTRHHPALIAFREWVLRELAASE</sequence>
<dbReference type="RefSeq" id="WP_102647380.1">
    <property type="nucleotide sequence ID" value="NZ_PNYA01000020.1"/>
</dbReference>
<dbReference type="AlphaFoldDB" id="A0A2N7VJD4"/>
<dbReference type="InterPro" id="IPR036390">
    <property type="entry name" value="WH_DNA-bd_sf"/>
</dbReference>
<dbReference type="Gene3D" id="1.10.10.10">
    <property type="entry name" value="Winged helix-like DNA-binding domain superfamily/Winged helix DNA-binding domain"/>
    <property type="match status" value="1"/>
</dbReference>
<dbReference type="SUPFAM" id="SSF46785">
    <property type="entry name" value="Winged helix' DNA-binding domain"/>
    <property type="match status" value="1"/>
</dbReference>
<dbReference type="FunFam" id="1.10.10.10:FF:000001">
    <property type="entry name" value="LysR family transcriptional regulator"/>
    <property type="match status" value="1"/>
</dbReference>
<dbReference type="InterPro" id="IPR005119">
    <property type="entry name" value="LysR_subst-bd"/>
</dbReference>
<evidence type="ECO:0000313" key="6">
    <source>
        <dbReference type="EMBL" id="PMS17261.1"/>
    </source>
</evidence>
<dbReference type="GO" id="GO:0006351">
    <property type="term" value="P:DNA-templated transcription"/>
    <property type="evidence" value="ECO:0007669"/>
    <property type="project" value="TreeGrafter"/>
</dbReference>
<name>A0A2N7VJD4_9BURK</name>
<dbReference type="Gene3D" id="3.40.190.10">
    <property type="entry name" value="Periplasmic binding protein-like II"/>
    <property type="match status" value="2"/>
</dbReference>
<keyword evidence="7" id="KW-1185">Reference proteome</keyword>
<evidence type="ECO:0000259" key="5">
    <source>
        <dbReference type="PROSITE" id="PS50931"/>
    </source>
</evidence>
<dbReference type="GO" id="GO:0043565">
    <property type="term" value="F:sequence-specific DNA binding"/>
    <property type="evidence" value="ECO:0007669"/>
    <property type="project" value="TreeGrafter"/>
</dbReference>
<dbReference type="InterPro" id="IPR058163">
    <property type="entry name" value="LysR-type_TF_proteobact-type"/>
</dbReference>
<dbReference type="Proteomes" id="UP000235616">
    <property type="component" value="Unassembled WGS sequence"/>
</dbReference>
<evidence type="ECO:0000256" key="3">
    <source>
        <dbReference type="ARBA" id="ARBA00023125"/>
    </source>
</evidence>
<organism evidence="6 7">
    <name type="scientific">Trinickia dabaoshanensis</name>
    <dbReference type="NCBI Taxonomy" id="564714"/>
    <lineage>
        <taxon>Bacteria</taxon>
        <taxon>Pseudomonadati</taxon>
        <taxon>Pseudomonadota</taxon>
        <taxon>Betaproteobacteria</taxon>
        <taxon>Burkholderiales</taxon>
        <taxon>Burkholderiaceae</taxon>
        <taxon>Trinickia</taxon>
    </lineage>
</organism>
<dbReference type="PROSITE" id="PS50931">
    <property type="entry name" value="HTH_LYSR"/>
    <property type="match status" value="1"/>
</dbReference>
<dbReference type="GO" id="GO:0003700">
    <property type="term" value="F:DNA-binding transcription factor activity"/>
    <property type="evidence" value="ECO:0007669"/>
    <property type="project" value="InterPro"/>
</dbReference>
<dbReference type="InterPro" id="IPR036388">
    <property type="entry name" value="WH-like_DNA-bd_sf"/>
</dbReference>